<feature type="compositionally biased region" description="Low complexity" evidence="1">
    <location>
        <begin position="373"/>
        <end position="386"/>
    </location>
</feature>
<dbReference type="AlphaFoldDB" id="A0A2G5B3Q0"/>
<dbReference type="Proteomes" id="UP000242474">
    <property type="component" value="Unassembled WGS sequence"/>
</dbReference>
<evidence type="ECO:0000313" key="2">
    <source>
        <dbReference type="EMBL" id="PIA13611.1"/>
    </source>
</evidence>
<feature type="compositionally biased region" description="Low complexity" evidence="1">
    <location>
        <begin position="398"/>
        <end position="411"/>
    </location>
</feature>
<keyword evidence="3" id="KW-1185">Reference proteome</keyword>
<reference evidence="2 3" key="1">
    <citation type="journal article" date="2015" name="Genome Biol. Evol.">
        <title>Phylogenomic analyses indicate that early fungi evolved digesting cell walls of algal ancestors of land plants.</title>
        <authorList>
            <person name="Chang Y."/>
            <person name="Wang S."/>
            <person name="Sekimoto S."/>
            <person name="Aerts A.L."/>
            <person name="Choi C."/>
            <person name="Clum A."/>
            <person name="LaButti K.M."/>
            <person name="Lindquist E.A."/>
            <person name="Yee Ngan C."/>
            <person name="Ohm R.A."/>
            <person name="Salamov A.A."/>
            <person name="Grigoriev I.V."/>
            <person name="Spatafora J.W."/>
            <person name="Berbee M.L."/>
        </authorList>
    </citation>
    <scope>NUCLEOTIDE SEQUENCE [LARGE SCALE GENOMIC DNA]</scope>
    <source>
        <strain evidence="2 3">NRRL 1564</strain>
    </source>
</reference>
<evidence type="ECO:0000256" key="1">
    <source>
        <dbReference type="SAM" id="MobiDB-lite"/>
    </source>
</evidence>
<protein>
    <submittedName>
        <fullName evidence="2">Uncharacterized protein</fullName>
    </submittedName>
</protein>
<feature type="compositionally biased region" description="Polar residues" evidence="1">
    <location>
        <begin position="387"/>
        <end position="397"/>
    </location>
</feature>
<accession>A0A2G5B3Q0</accession>
<feature type="region of interest" description="Disordered" evidence="1">
    <location>
        <begin position="100"/>
        <end position="121"/>
    </location>
</feature>
<dbReference type="EMBL" id="KZ303530">
    <property type="protein sequence ID" value="PIA13611.1"/>
    <property type="molecule type" value="Genomic_DNA"/>
</dbReference>
<proteinExistence type="predicted"/>
<organism evidence="2 3">
    <name type="scientific">Coemansia reversa (strain ATCC 12441 / NRRL 1564)</name>
    <dbReference type="NCBI Taxonomy" id="763665"/>
    <lineage>
        <taxon>Eukaryota</taxon>
        <taxon>Fungi</taxon>
        <taxon>Fungi incertae sedis</taxon>
        <taxon>Zoopagomycota</taxon>
        <taxon>Kickxellomycotina</taxon>
        <taxon>Kickxellomycetes</taxon>
        <taxon>Kickxellales</taxon>
        <taxon>Kickxellaceae</taxon>
        <taxon>Coemansia</taxon>
    </lineage>
</organism>
<evidence type="ECO:0000313" key="3">
    <source>
        <dbReference type="Proteomes" id="UP000242474"/>
    </source>
</evidence>
<feature type="region of interest" description="Disordered" evidence="1">
    <location>
        <begin position="363"/>
        <end position="418"/>
    </location>
</feature>
<sequence length="511" mass="54119">MAGLTVSTTTKSNGMYNLGRSLTGGNNWGVLSPASPTATAAGFMSGSGGPLPPVGTAIALTRNQFAVECGGVLLDPETNEVCLLFYPDTSEWRLPMGRPDTMSTSNSTAAEAEGSKLFSSSTSESTIEPSIAGCEPPAHAAQRQISQITGYRCSHLHPTVSANAQKDACAYIGPQMVEPLALQIEQRPVAAPTNSSSPRMSHDLGSFDVTSVGLSGTSGALTSVLNTEQTNGDKIVQTGDSDGDNEASYHSKSTAMQFVMSYYYIAWLTQNRFEAKAATHPVGPAFSTISPSTSGMLADNTIDRFQQPLAEVTWFKVDTAAQVLTHDTDKVALREAIHRLTRYGMPEEPFVYSSVLQSQSQSVAEGNKSIAPTQSDNSNDQQLQQTNASNQIPTQIVSDSSSATSALSDGATKADNASANRVLSPVARNFDIIRRTATSLSKRGHMFTSKRATNSNTSAVSDNGLNNSENGNLNHLANPISANSSQPMIVPKKPNVPRVFSIFYKLVGSSS</sequence>
<gene>
    <name evidence="2" type="ORF">COEREDRAFT_83378</name>
</gene>
<name>A0A2G5B3Q0_COERN</name>
<dbReference type="OrthoDB" id="5573832at2759"/>